<reference evidence="3" key="1">
    <citation type="submission" date="2021-07" db="EMBL/GenBank/DDBJ databases">
        <authorList>
            <person name="Catto M.A."/>
            <person name="Jacobson A."/>
            <person name="Kennedy G."/>
            <person name="Labadie P."/>
            <person name="Hunt B.G."/>
            <person name="Srinivasan R."/>
        </authorList>
    </citation>
    <scope>NUCLEOTIDE SEQUENCE</scope>
    <source>
        <strain evidence="3">PL_HMW_Pooled</strain>
        <tissue evidence="3">Head</tissue>
    </source>
</reference>
<dbReference type="InterPro" id="IPR011335">
    <property type="entry name" value="Restrct_endonuc-II-like"/>
</dbReference>
<dbReference type="PANTHER" id="PTHR46609">
    <property type="entry name" value="EXONUCLEASE, PHAGE-TYPE/RECB, C-TERMINAL DOMAIN-CONTAINING PROTEIN"/>
    <property type="match status" value="1"/>
</dbReference>
<dbReference type="InterPro" id="IPR011604">
    <property type="entry name" value="PDDEXK-like_dom_sf"/>
</dbReference>
<dbReference type="AlphaFoldDB" id="A0AAE1HBT7"/>
<keyword evidence="1" id="KW-0479">Metal-binding</keyword>
<dbReference type="GO" id="GO:0008270">
    <property type="term" value="F:zinc ion binding"/>
    <property type="evidence" value="ECO:0007669"/>
    <property type="project" value="UniProtKB-KW"/>
</dbReference>
<accession>A0AAE1HBT7</accession>
<dbReference type="Pfam" id="PF04434">
    <property type="entry name" value="SWIM"/>
    <property type="match status" value="1"/>
</dbReference>
<organism evidence="3 4">
    <name type="scientific">Frankliniella fusca</name>
    <dbReference type="NCBI Taxonomy" id="407009"/>
    <lineage>
        <taxon>Eukaryota</taxon>
        <taxon>Metazoa</taxon>
        <taxon>Ecdysozoa</taxon>
        <taxon>Arthropoda</taxon>
        <taxon>Hexapoda</taxon>
        <taxon>Insecta</taxon>
        <taxon>Pterygota</taxon>
        <taxon>Neoptera</taxon>
        <taxon>Paraneoptera</taxon>
        <taxon>Thysanoptera</taxon>
        <taxon>Terebrantia</taxon>
        <taxon>Thripoidea</taxon>
        <taxon>Thripidae</taxon>
        <taxon>Frankliniella</taxon>
    </lineage>
</organism>
<dbReference type="InterPro" id="IPR051703">
    <property type="entry name" value="NF-kappa-B_Signaling_Reg"/>
</dbReference>
<keyword evidence="1" id="KW-0863">Zinc-finger</keyword>
<dbReference type="Proteomes" id="UP001219518">
    <property type="component" value="Unassembled WGS sequence"/>
</dbReference>
<dbReference type="EMBL" id="JAHWGI010000949">
    <property type="protein sequence ID" value="KAK3918522.1"/>
    <property type="molecule type" value="Genomic_DNA"/>
</dbReference>
<dbReference type="PANTHER" id="PTHR46609:SF8">
    <property type="entry name" value="YQAJ VIRAL RECOMBINASE DOMAIN-CONTAINING PROTEIN"/>
    <property type="match status" value="1"/>
</dbReference>
<comment type="caution">
    <text evidence="3">The sequence shown here is derived from an EMBL/GenBank/DDBJ whole genome shotgun (WGS) entry which is preliminary data.</text>
</comment>
<dbReference type="PROSITE" id="PS50966">
    <property type="entry name" value="ZF_SWIM"/>
    <property type="match status" value="1"/>
</dbReference>
<gene>
    <name evidence="3" type="ORF">KUF71_007775</name>
</gene>
<protein>
    <submittedName>
        <fullName evidence="3">Alkaline nuclease</fullName>
    </submittedName>
</protein>
<evidence type="ECO:0000313" key="4">
    <source>
        <dbReference type="Proteomes" id="UP001219518"/>
    </source>
</evidence>
<reference evidence="3" key="2">
    <citation type="journal article" date="2023" name="BMC Genomics">
        <title>Pest status, molecular evolution, and epigenetic factors derived from the genome assembly of Frankliniella fusca, a thysanopteran phytovirus vector.</title>
        <authorList>
            <person name="Catto M.A."/>
            <person name="Labadie P.E."/>
            <person name="Jacobson A.L."/>
            <person name="Kennedy G.G."/>
            <person name="Srinivasan R."/>
            <person name="Hunt B.G."/>
        </authorList>
    </citation>
    <scope>NUCLEOTIDE SEQUENCE</scope>
    <source>
        <strain evidence="3">PL_HMW_Pooled</strain>
    </source>
</reference>
<dbReference type="InterPro" id="IPR007527">
    <property type="entry name" value="Znf_SWIM"/>
</dbReference>
<proteinExistence type="predicted"/>
<evidence type="ECO:0000259" key="2">
    <source>
        <dbReference type="PROSITE" id="PS50966"/>
    </source>
</evidence>
<evidence type="ECO:0000313" key="3">
    <source>
        <dbReference type="EMBL" id="KAK3918522.1"/>
    </source>
</evidence>
<dbReference type="InterPro" id="IPR019080">
    <property type="entry name" value="YqaJ_viral_recombinase"/>
</dbReference>
<dbReference type="Gene3D" id="3.90.320.10">
    <property type="match status" value="1"/>
</dbReference>
<feature type="domain" description="SWIM-type" evidence="2">
    <location>
        <begin position="31"/>
        <end position="62"/>
    </location>
</feature>
<dbReference type="SUPFAM" id="SSF52980">
    <property type="entry name" value="Restriction endonuclease-like"/>
    <property type="match status" value="1"/>
</dbReference>
<dbReference type="GO" id="GO:0006281">
    <property type="term" value="P:DNA repair"/>
    <property type="evidence" value="ECO:0007669"/>
    <property type="project" value="UniProtKB-ARBA"/>
</dbReference>
<evidence type="ECO:0000256" key="1">
    <source>
        <dbReference type="PROSITE-ProRule" id="PRU00325"/>
    </source>
</evidence>
<dbReference type="Pfam" id="PF09588">
    <property type="entry name" value="YqaJ"/>
    <property type="match status" value="1"/>
</dbReference>
<sequence>MSCNIDRSENFLWGKVQASQRQEIRNVKVFYSVDRIRSAECSCPVGKYGKCHHIAALLLYGLLLYGNRNISVTDVACSWTSKKKAGHDNEGHPIDFYHPPTRPHYKSIPGPLSEEEVREARRNLPSCKGAAVSVKWLTDPEPDSATESCVLPSDFSTSTPAALNIPAIEEALRASEFSAAPNKCQYLIDYFKLSHEDISEIAKATCGQTSVLLWSVLHTHCLTASNFGFAIRASTGNRSCASLLKAIAGRSHFKRNPNRKAKTESDRALEWGSLNEVTAFNLYKTNHPEKKVEPTGLWLHPSGVLGASPDGLVDEDGILEIKCPYSMRNVEKIIAHLPEDPTPVAKKRKVKSVLCISFKLDGTVNVDFEHDHWHQIQGQLFCTGREVCHYVIWTSHDCIYIPIFKDPGWEETKVPLIFKT</sequence>
<dbReference type="CDD" id="cd22343">
    <property type="entry name" value="PDDEXK_lambda_exonuclease-like"/>
    <property type="match status" value="1"/>
</dbReference>
<name>A0AAE1HBT7_9NEOP</name>
<keyword evidence="1" id="KW-0862">Zinc</keyword>
<keyword evidence="4" id="KW-1185">Reference proteome</keyword>